<name>A0A1L9RQK8_ASPWE</name>
<comment type="similarity">
    <text evidence="3">Belongs to the methyltransferase superfamily. LCMT family.</text>
</comment>
<evidence type="ECO:0000256" key="6">
    <source>
        <dbReference type="ARBA" id="ARBA00018045"/>
    </source>
</evidence>
<gene>
    <name evidence="17" type="ORF">ASPWEDRAFT_50470</name>
</gene>
<evidence type="ECO:0000256" key="11">
    <source>
        <dbReference type="ARBA" id="ARBA00025588"/>
    </source>
</evidence>
<feature type="domain" description="JmjC" evidence="16">
    <location>
        <begin position="757"/>
        <end position="927"/>
    </location>
</feature>
<evidence type="ECO:0000256" key="10">
    <source>
        <dbReference type="ARBA" id="ARBA00022694"/>
    </source>
</evidence>
<keyword evidence="10" id="KW-0819">tRNA processing</keyword>
<dbReference type="PANTHER" id="PTHR46529:SF1">
    <property type="entry name" value="TRNA WYBUTOSINE-SYNTHESIZING PROTEIN 4"/>
    <property type="match status" value="1"/>
</dbReference>
<evidence type="ECO:0000313" key="17">
    <source>
        <dbReference type="EMBL" id="OJJ37214.1"/>
    </source>
</evidence>
<dbReference type="OrthoDB" id="47172at2759"/>
<dbReference type="GeneID" id="63753295"/>
<dbReference type="SUPFAM" id="SSF51197">
    <property type="entry name" value="Clavaminate synthase-like"/>
    <property type="match status" value="1"/>
</dbReference>
<dbReference type="RefSeq" id="XP_040690890.1">
    <property type="nucleotide sequence ID" value="XM_040837447.1"/>
</dbReference>
<evidence type="ECO:0000256" key="3">
    <source>
        <dbReference type="ARBA" id="ARBA00010703"/>
    </source>
</evidence>
<sequence length="943" mass="104362">MGSAKKPAATAGPSAKALREADLVMGTNNSSIVSKRSVEMLYYPKPHFFQYFVKKPLRRSPVINRGYWLRMYAMKESVRRFMKEPSDKPKFVLSLGCGFDPLPFMLLSAEGPLCRDTTFVDIDYEKLMLNKKTAIHGTPEITELLENVEFLPDESAVQVRSDRYKAIGCDLRNLKKLEDTLNAEVFPSSECSILCLAEVSLTYMDVKSAGAVVNWASKLSSDVQFCILEQFFPDGPNHPFASTMMKHFSKCGAPLHSIHEFPSLQEQEQRFKNADWAQVRARSLWDLWSDDDFLSPSTRISLDDIEPVDESEEFSLYASHYFLLHASTRQPDSNGESTPDQEVDSKYNASNDFKLLPHCPPGVGQRRFGVLIPDSEKSIGYHGGLGRQTRLATTDLYATSKETTSPLQTFPSRDISARMCHTATTLGNGNCLLVGGRTSPAAVLQDCWLRQDNKWSAVDSLATPRFRHSATKVTLKSGTEGVLIYGGKTKEGQPLDTWLLWSNNGNGWQTVETNAPKPSARFGACLGNLSSTSGVVFGGIGADRTVLEDFWTWNLSQKSDGTFFLDLKDITQEFRATSPLFKYINRFAATVNQTSWGLVIIGGIMPRQIIPHDKVIMLLDSTELLNILNGVKPWNDCLISSIGLGAEFHGPRPLLTGHASCATDPNQVLILGGGAVCFAFGTFWTEGTWLLKKRSDSTLENTWELMPESSSARFQQVLANGKPVVIKGSDIGPCTERWNKGIPGQHRWQRSQVHAGGRQYLQTISADQPSKLPADLAAEFPGLKDDFRLPEQLSITAENVQGSPLRISGSVGMWLHYDVMGNVLCQIRGERGLVIFPPGDVQYLHVPVGASSSPTDIFQDDEAGSILSIPITSPQEVTLKPGDILLIPPPLWLHTASPNKQVSVAVNVFFRNLDKGYAAGRDVYGNRDLQAYEKCRNDVQKIA</sequence>
<dbReference type="InterPro" id="IPR007213">
    <property type="entry name" value="Ppm1/Ppm2/Tcmp"/>
</dbReference>
<evidence type="ECO:0000256" key="8">
    <source>
        <dbReference type="ARBA" id="ARBA00022679"/>
    </source>
</evidence>
<evidence type="ECO:0000256" key="12">
    <source>
        <dbReference type="ARBA" id="ARBA00029750"/>
    </source>
</evidence>
<reference evidence="18" key="1">
    <citation type="journal article" date="2017" name="Genome Biol.">
        <title>Comparative genomics reveals high biological diversity and specific adaptations in the industrially and medically important fungal genus Aspergillus.</title>
        <authorList>
            <person name="de Vries R.P."/>
            <person name="Riley R."/>
            <person name="Wiebenga A."/>
            <person name="Aguilar-Osorio G."/>
            <person name="Amillis S."/>
            <person name="Uchima C.A."/>
            <person name="Anderluh G."/>
            <person name="Asadollahi M."/>
            <person name="Askin M."/>
            <person name="Barry K."/>
            <person name="Battaglia E."/>
            <person name="Bayram O."/>
            <person name="Benocci T."/>
            <person name="Braus-Stromeyer S.A."/>
            <person name="Caldana C."/>
            <person name="Canovas D."/>
            <person name="Cerqueira G.C."/>
            <person name="Chen F."/>
            <person name="Chen W."/>
            <person name="Choi C."/>
            <person name="Clum A."/>
            <person name="Dos Santos R.A."/>
            <person name="Damasio A.R."/>
            <person name="Diallinas G."/>
            <person name="Emri T."/>
            <person name="Fekete E."/>
            <person name="Flipphi M."/>
            <person name="Freyberg S."/>
            <person name="Gallo A."/>
            <person name="Gournas C."/>
            <person name="Habgood R."/>
            <person name="Hainaut M."/>
            <person name="Harispe M.L."/>
            <person name="Henrissat B."/>
            <person name="Hilden K.S."/>
            <person name="Hope R."/>
            <person name="Hossain A."/>
            <person name="Karabika E."/>
            <person name="Karaffa L."/>
            <person name="Karanyi Z."/>
            <person name="Krasevec N."/>
            <person name="Kuo A."/>
            <person name="Kusch H."/>
            <person name="LaButti K."/>
            <person name="Lagendijk E.L."/>
            <person name="Lapidus A."/>
            <person name="Levasseur A."/>
            <person name="Lindquist E."/>
            <person name="Lipzen A."/>
            <person name="Logrieco A.F."/>
            <person name="MacCabe A."/>
            <person name="Maekelae M.R."/>
            <person name="Malavazi I."/>
            <person name="Melin P."/>
            <person name="Meyer V."/>
            <person name="Mielnichuk N."/>
            <person name="Miskei M."/>
            <person name="Molnar A.P."/>
            <person name="Mule G."/>
            <person name="Ngan C.Y."/>
            <person name="Orejas M."/>
            <person name="Orosz E."/>
            <person name="Ouedraogo J.P."/>
            <person name="Overkamp K.M."/>
            <person name="Park H.-S."/>
            <person name="Perrone G."/>
            <person name="Piumi F."/>
            <person name="Punt P.J."/>
            <person name="Ram A.F."/>
            <person name="Ramon A."/>
            <person name="Rauscher S."/>
            <person name="Record E."/>
            <person name="Riano-Pachon D.M."/>
            <person name="Robert V."/>
            <person name="Roehrig J."/>
            <person name="Ruller R."/>
            <person name="Salamov A."/>
            <person name="Salih N.S."/>
            <person name="Samson R.A."/>
            <person name="Sandor E."/>
            <person name="Sanguinetti M."/>
            <person name="Schuetze T."/>
            <person name="Sepcic K."/>
            <person name="Shelest E."/>
            <person name="Sherlock G."/>
            <person name="Sophianopoulou V."/>
            <person name="Squina F.M."/>
            <person name="Sun H."/>
            <person name="Susca A."/>
            <person name="Todd R.B."/>
            <person name="Tsang A."/>
            <person name="Unkles S.E."/>
            <person name="van de Wiele N."/>
            <person name="van Rossen-Uffink D."/>
            <person name="Oliveira J.V."/>
            <person name="Vesth T.C."/>
            <person name="Visser J."/>
            <person name="Yu J.-H."/>
            <person name="Zhou M."/>
            <person name="Andersen M.R."/>
            <person name="Archer D.B."/>
            <person name="Baker S.E."/>
            <person name="Benoit I."/>
            <person name="Brakhage A.A."/>
            <person name="Braus G.H."/>
            <person name="Fischer R."/>
            <person name="Frisvad J.C."/>
            <person name="Goldman G.H."/>
            <person name="Houbraken J."/>
            <person name="Oakley B."/>
            <person name="Pocsi I."/>
            <person name="Scazzocchio C."/>
            <person name="Seiboth B."/>
            <person name="vanKuyk P.A."/>
            <person name="Wortman J."/>
            <person name="Dyer P.S."/>
            <person name="Grigoriev I.V."/>
        </authorList>
    </citation>
    <scope>NUCLEOTIDE SEQUENCE [LARGE SCALE GENOMIC DNA]</scope>
    <source>
        <strain evidence="18">DTO 134E9</strain>
    </source>
</reference>
<keyword evidence="8" id="KW-0808">Transferase</keyword>
<keyword evidence="7" id="KW-0489">Methyltransferase</keyword>
<dbReference type="EC" id="2.3.1.231" evidence="4"/>
<dbReference type="SUPFAM" id="SSF117281">
    <property type="entry name" value="Kelch motif"/>
    <property type="match status" value="1"/>
</dbReference>
<dbReference type="Gene3D" id="2.120.10.80">
    <property type="entry name" value="Kelch-type beta propeller"/>
    <property type="match status" value="1"/>
</dbReference>
<comment type="catalytic activity">
    <reaction evidence="1">
        <text>7-[(3S)-3-amino-3-carboxypropyl]wyosine(37) in tRNA(Phe) + S-adenosyl-L-methionine = 7-[(3S)-(3-amino-3-methoxycarbonyl)propyl]wyosine(37) in tRNA(Phe) + S-adenosyl-L-homocysteine</text>
        <dbReference type="Rhea" id="RHEA:36903"/>
        <dbReference type="Rhea" id="RHEA-COMP:10379"/>
        <dbReference type="Rhea" id="RHEA-COMP:11844"/>
        <dbReference type="ChEBI" id="CHEBI:57856"/>
        <dbReference type="ChEBI" id="CHEBI:59789"/>
        <dbReference type="ChEBI" id="CHEBI:73543"/>
        <dbReference type="ChEBI" id="CHEBI:74275"/>
        <dbReference type="EC" id="2.1.1.290"/>
    </reaction>
</comment>
<protein>
    <recommendedName>
        <fullName evidence="6">tRNA wybutosine-synthesizing protein 4</fullName>
        <ecNumber evidence="5">2.1.1.290</ecNumber>
        <ecNumber evidence="4">2.3.1.231</ecNumber>
    </recommendedName>
    <alternativeName>
        <fullName evidence="13">Leucine carboxyl methyltransferase 2</fullName>
    </alternativeName>
    <alternativeName>
        <fullName evidence="14">tRNA(Phe) (7-(3-amino-3-(methoxycarbonyl)propyl)wyosine(37)-N)-methoxycarbonyltransferase</fullName>
    </alternativeName>
    <alternativeName>
        <fullName evidence="12">tRNA(Phe) (7-(3-amino-3-carboxypropyl)wyosine(37)-O)-methyltransferase</fullName>
    </alternativeName>
</protein>
<dbReference type="Pfam" id="PF13418">
    <property type="entry name" value="Beta-prop_TYW4"/>
    <property type="match status" value="1"/>
</dbReference>
<comment type="catalytic activity">
    <reaction evidence="15">
        <text>7-[(3S)-(3-amino-3-methoxycarbonyl)propyl]wyosine(37) in tRNA(Phe) + S-adenosyl-L-methionine + CO2 = wybutosine(37) in tRNA(Phe) + S-adenosyl-L-homocysteine + 2 H(+)</text>
        <dbReference type="Rhea" id="RHEA:37119"/>
        <dbReference type="Rhea" id="RHEA-COMP:11844"/>
        <dbReference type="Rhea" id="RHEA-COMP:11847"/>
        <dbReference type="ChEBI" id="CHEBI:15378"/>
        <dbReference type="ChEBI" id="CHEBI:16526"/>
        <dbReference type="ChEBI" id="CHEBI:57856"/>
        <dbReference type="ChEBI" id="CHEBI:59789"/>
        <dbReference type="ChEBI" id="CHEBI:73544"/>
        <dbReference type="ChEBI" id="CHEBI:74275"/>
        <dbReference type="EC" id="2.3.1.231"/>
    </reaction>
</comment>
<dbReference type="GO" id="GO:0030488">
    <property type="term" value="P:tRNA methylation"/>
    <property type="evidence" value="ECO:0007669"/>
    <property type="project" value="TreeGrafter"/>
</dbReference>
<dbReference type="Gene3D" id="3.40.50.150">
    <property type="entry name" value="Vaccinia Virus protein VP39"/>
    <property type="match status" value="1"/>
</dbReference>
<dbReference type="InterPro" id="IPR029063">
    <property type="entry name" value="SAM-dependent_MTases_sf"/>
</dbReference>
<dbReference type="Pfam" id="PF04072">
    <property type="entry name" value="LCM"/>
    <property type="match status" value="1"/>
</dbReference>
<evidence type="ECO:0000256" key="9">
    <source>
        <dbReference type="ARBA" id="ARBA00022691"/>
    </source>
</evidence>
<dbReference type="EMBL" id="KV878211">
    <property type="protein sequence ID" value="OJJ37214.1"/>
    <property type="molecule type" value="Genomic_DNA"/>
</dbReference>
<evidence type="ECO:0000256" key="14">
    <source>
        <dbReference type="ARBA" id="ARBA00030847"/>
    </source>
</evidence>
<comment type="function">
    <text evidence="11">Probable S-adenosyl-L-methionine-dependent methyltransferase that acts as a component of the wybutosine biosynthesis pathway. Wybutosine is a hyper modified guanosine with a tricyclic base found at the 3'-position adjacent to the anticodon of eukaryotic phenylalanine tRNA. May methylate the carboxyl group of leucine residues to form alpha-leucine ester residues.</text>
</comment>
<keyword evidence="9" id="KW-0949">S-adenosyl-L-methionine</keyword>
<dbReference type="SUPFAM" id="SSF53335">
    <property type="entry name" value="S-adenosyl-L-methionine-dependent methyltransferases"/>
    <property type="match status" value="1"/>
</dbReference>
<organism evidence="17 18">
    <name type="scientific">Aspergillus wentii DTO 134E9</name>
    <dbReference type="NCBI Taxonomy" id="1073089"/>
    <lineage>
        <taxon>Eukaryota</taxon>
        <taxon>Fungi</taxon>
        <taxon>Dikarya</taxon>
        <taxon>Ascomycota</taxon>
        <taxon>Pezizomycotina</taxon>
        <taxon>Eurotiomycetes</taxon>
        <taxon>Eurotiomycetidae</taxon>
        <taxon>Eurotiales</taxon>
        <taxon>Aspergillaceae</taxon>
        <taxon>Aspergillus</taxon>
        <taxon>Aspergillus subgen. Cremei</taxon>
    </lineage>
</organism>
<evidence type="ECO:0000256" key="4">
    <source>
        <dbReference type="ARBA" id="ARBA00012155"/>
    </source>
</evidence>
<dbReference type="UniPathway" id="UPA00375"/>
<dbReference type="InterPro" id="IPR003347">
    <property type="entry name" value="JmjC_dom"/>
</dbReference>
<keyword evidence="18" id="KW-1185">Reference proteome</keyword>
<evidence type="ECO:0000259" key="16">
    <source>
        <dbReference type="PROSITE" id="PS51184"/>
    </source>
</evidence>
<evidence type="ECO:0000256" key="5">
    <source>
        <dbReference type="ARBA" id="ARBA00012779"/>
    </source>
</evidence>
<dbReference type="AlphaFoldDB" id="A0A1L9RQK8"/>
<dbReference type="STRING" id="1073089.A0A1L9RQK8"/>
<dbReference type="PROSITE" id="PS51184">
    <property type="entry name" value="JMJC"/>
    <property type="match status" value="1"/>
</dbReference>
<evidence type="ECO:0000313" key="18">
    <source>
        <dbReference type="Proteomes" id="UP000184383"/>
    </source>
</evidence>
<dbReference type="Pfam" id="PF13621">
    <property type="entry name" value="Cupin_8"/>
    <property type="match status" value="1"/>
</dbReference>
<dbReference type="Proteomes" id="UP000184383">
    <property type="component" value="Unassembled WGS sequence"/>
</dbReference>
<evidence type="ECO:0000256" key="1">
    <source>
        <dbReference type="ARBA" id="ARBA00001806"/>
    </source>
</evidence>
<dbReference type="InterPro" id="IPR015915">
    <property type="entry name" value="Kelch-typ_b-propeller"/>
</dbReference>
<accession>A0A1L9RQK8</accession>
<evidence type="ECO:0000256" key="13">
    <source>
        <dbReference type="ARBA" id="ARBA00030231"/>
    </source>
</evidence>
<dbReference type="VEuPathDB" id="FungiDB:ASPWEDRAFT_50470"/>
<dbReference type="InterPro" id="IPR041667">
    <property type="entry name" value="Cupin_8"/>
</dbReference>
<dbReference type="FunFam" id="2.120.10.80:FF:000133">
    <property type="entry name" value="Leucine carboxyl methyltransferase 2"/>
    <property type="match status" value="1"/>
</dbReference>
<proteinExistence type="inferred from homology"/>
<evidence type="ECO:0000256" key="15">
    <source>
        <dbReference type="ARBA" id="ARBA00049250"/>
    </source>
</evidence>
<dbReference type="GO" id="GO:0031591">
    <property type="term" value="P:wybutosine biosynthetic process"/>
    <property type="evidence" value="ECO:0007669"/>
    <property type="project" value="TreeGrafter"/>
</dbReference>
<evidence type="ECO:0000256" key="7">
    <source>
        <dbReference type="ARBA" id="ARBA00022603"/>
    </source>
</evidence>
<dbReference type="PANTHER" id="PTHR46529">
    <property type="entry name" value="TRNA WYBUTOSINE-SYNTHESIZING PROTEIN 4"/>
    <property type="match status" value="1"/>
</dbReference>
<evidence type="ECO:0000256" key="2">
    <source>
        <dbReference type="ARBA" id="ARBA00004797"/>
    </source>
</evidence>
<dbReference type="FunFam" id="3.40.50.150:FF:000383">
    <property type="entry name" value="Leucine carboxyl methyltransferase 2"/>
    <property type="match status" value="1"/>
</dbReference>
<comment type="pathway">
    <text evidence="2">tRNA modification; wybutosine-tRNA(Phe) biosynthesis.</text>
</comment>
<dbReference type="Gene3D" id="2.60.120.650">
    <property type="entry name" value="Cupin"/>
    <property type="match status" value="1"/>
</dbReference>
<dbReference type="GO" id="GO:0008175">
    <property type="term" value="F:tRNA methyltransferase activity"/>
    <property type="evidence" value="ECO:0007669"/>
    <property type="project" value="TreeGrafter"/>
</dbReference>
<dbReference type="EC" id="2.1.1.290" evidence="5"/>